<evidence type="ECO:0000256" key="12">
    <source>
        <dbReference type="ARBA" id="ARBA00022692"/>
    </source>
</evidence>
<keyword evidence="13" id="KW-0479">Metal-binding</keyword>
<comment type="pathway">
    <text evidence="5">Protein modification; protein ubiquitination.</text>
</comment>
<accession>A0AAV7U7Q5</accession>
<comment type="similarity">
    <text evidence="6">Belongs to the ZNRF3 family.</text>
</comment>
<evidence type="ECO:0000256" key="11">
    <source>
        <dbReference type="ARBA" id="ARBA00022687"/>
    </source>
</evidence>
<keyword evidence="10" id="KW-0808">Transferase</keyword>
<evidence type="ECO:0000259" key="32">
    <source>
        <dbReference type="PROSITE" id="PS50089"/>
    </source>
</evidence>
<dbReference type="Gene3D" id="3.50.30.30">
    <property type="match status" value="1"/>
</dbReference>
<evidence type="ECO:0000256" key="17">
    <source>
        <dbReference type="ARBA" id="ARBA00022824"/>
    </source>
</evidence>
<dbReference type="GO" id="GO:0061630">
    <property type="term" value="F:ubiquitin protein ligase activity"/>
    <property type="evidence" value="ECO:0007669"/>
    <property type="project" value="UniProtKB-EC"/>
</dbReference>
<dbReference type="InterPro" id="IPR040700">
    <property type="entry name" value="ZNRF-3_ecto"/>
</dbReference>
<evidence type="ECO:0000256" key="27">
    <source>
        <dbReference type="ARBA" id="ARBA00081886"/>
    </source>
</evidence>
<evidence type="ECO:0000256" key="23">
    <source>
        <dbReference type="ARBA" id="ARBA00023242"/>
    </source>
</evidence>
<dbReference type="GO" id="GO:0005789">
    <property type="term" value="C:endoplasmic reticulum membrane"/>
    <property type="evidence" value="ECO:0007669"/>
    <property type="project" value="UniProtKB-SubCell"/>
</dbReference>
<keyword evidence="12 30" id="KW-0812">Transmembrane</keyword>
<feature type="region of interest" description="Disordered" evidence="29">
    <location>
        <begin position="698"/>
        <end position="720"/>
    </location>
</feature>
<evidence type="ECO:0000256" key="30">
    <source>
        <dbReference type="SAM" id="Phobius"/>
    </source>
</evidence>
<evidence type="ECO:0000256" key="24">
    <source>
        <dbReference type="ARBA" id="ARBA00053232"/>
    </source>
</evidence>
<feature type="domain" description="RING-type" evidence="32">
    <location>
        <begin position="271"/>
        <end position="311"/>
    </location>
</feature>
<dbReference type="GO" id="GO:0030178">
    <property type="term" value="P:negative regulation of Wnt signaling pathway"/>
    <property type="evidence" value="ECO:0007669"/>
    <property type="project" value="UniProtKB-ARBA"/>
</dbReference>
<evidence type="ECO:0000256" key="29">
    <source>
        <dbReference type="SAM" id="MobiDB-lite"/>
    </source>
</evidence>
<keyword evidence="20 30" id="KW-0472">Membrane</keyword>
<dbReference type="Pfam" id="PF18212">
    <property type="entry name" value="ZNRF_3_ecto"/>
    <property type="match status" value="1"/>
</dbReference>
<dbReference type="PANTHER" id="PTHR16200">
    <property type="entry name" value="RING ZINC FINGER"/>
    <property type="match status" value="1"/>
</dbReference>
<feature type="region of interest" description="Disordered" evidence="29">
    <location>
        <begin position="602"/>
        <end position="621"/>
    </location>
</feature>
<evidence type="ECO:0000256" key="1">
    <source>
        <dbReference type="ARBA" id="ARBA00000900"/>
    </source>
</evidence>
<evidence type="ECO:0000256" key="7">
    <source>
        <dbReference type="ARBA" id="ARBA00012483"/>
    </source>
</evidence>
<dbReference type="InterPro" id="IPR001841">
    <property type="entry name" value="Znf_RING"/>
</dbReference>
<keyword evidence="8" id="KW-0217">Developmental protein</keyword>
<keyword evidence="19 30" id="KW-1133">Transmembrane helix</keyword>
<evidence type="ECO:0000313" key="34">
    <source>
        <dbReference type="Proteomes" id="UP001066276"/>
    </source>
</evidence>
<keyword evidence="34" id="KW-1185">Reference proteome</keyword>
<keyword evidence="16" id="KW-0833">Ubl conjugation pathway</keyword>
<feature type="transmembrane region" description="Helical" evidence="30">
    <location>
        <begin position="198"/>
        <end position="217"/>
    </location>
</feature>
<evidence type="ECO:0000256" key="9">
    <source>
        <dbReference type="ARBA" id="ARBA00022475"/>
    </source>
</evidence>
<feature type="signal peptide" evidence="31">
    <location>
        <begin position="1"/>
        <end position="25"/>
    </location>
</feature>
<feature type="region of interest" description="Disordered" evidence="29">
    <location>
        <begin position="399"/>
        <end position="499"/>
    </location>
</feature>
<dbReference type="AlphaFoldDB" id="A0AAV7U7Q5"/>
<dbReference type="GO" id="GO:0016055">
    <property type="term" value="P:Wnt signaling pathway"/>
    <property type="evidence" value="ECO:0007669"/>
    <property type="project" value="UniProtKB-KW"/>
</dbReference>
<feature type="compositionally biased region" description="Polar residues" evidence="29">
    <location>
        <begin position="434"/>
        <end position="469"/>
    </location>
</feature>
<sequence>MSSSQRQLVILWPWLLMATLQAGLGHTGLVLAAAVESERAASQKALIRVIPLRMDSAEKDNLTLEGVFAKVAEVTPAEGKLLQFHPLSLCNTSEDEQTKPGFVAIVKLESPERDVPPCLSLPNKAKLAGERGARAIIFDITDDQDAFIQLQESTTMAQPVILIWGADAERLMEVVNNNREARVKIEVKEQPKWPDYDVWILLTVVGTIFAIVLFSIIRFRCRQNQAEDSLHQQTLRAISQLATRKYRSGSEGRLRRRGLDSASSCSSAPVCAVCLEEFADGQDLRVISCSHEFHKDCVDPWLRQNRTCPLCLYNITAGDQNVGRMPTPHQGVQLWRRYPGHARLHRSRTDTNPRTYPQGMLAASAAVPTSTVPLLLSSELSQLDVGSLHYIPYPAQTSHRRCTQYRHSTQGGPPRPQRRMSHWGGTPLHHRTCSQHYRTTCPGSRTGSARQHTNTSISHGQDGSCSGDSFRTEHSGYLADSPGSDSSSGPCHGSSSDSVQNCTDVSLQGVYGSHSTFRSSLSSDYDPHIYCGPENPTVNNAPNLPRRGSWSHSLESVHGIGTQAGNQFSSHIHYHHHRHHHYEKSSPCTSGIADQHLAPHAKKITRSSGARTGSRTPRDCGIRTKTKAEKTQHCPKLVDTSTVSQNALHSSKPRLKQGHDFTRNPSHLPVAQNFDGRGIDHSDVAGSMHFPRTQKWANSRHHRRKRKYPPEPTVPSHIPDNLAMSEECTVHIHYDHNPSYCCPSAGQAPVPLLLNARVARDIPMRCCSRPHVVWERRPSHTDPEPPCEKSPEGCKTTFPTDLSGAWATGNGALGYPCQSSLQQEQQGSKEEMEGMCEHTTSNSGICTSGKSERKYFKSSQHPGYHTLSVDLKDYAQQKFLPIFAI</sequence>
<feature type="chain" id="PRO_5043384046" description="E3 ubiquitin-protein ligase RNF43" evidence="31">
    <location>
        <begin position="26"/>
        <end position="885"/>
    </location>
</feature>
<comment type="catalytic activity">
    <reaction evidence="1">
        <text>S-ubiquitinyl-[E2 ubiquitin-conjugating enzyme]-L-cysteine + [acceptor protein]-L-lysine = [E2 ubiquitin-conjugating enzyme]-L-cysteine + N(6)-ubiquitinyl-[acceptor protein]-L-lysine.</text>
        <dbReference type="EC" id="2.3.2.27"/>
    </reaction>
</comment>
<evidence type="ECO:0000256" key="31">
    <source>
        <dbReference type="SAM" id="SignalP"/>
    </source>
</evidence>
<protein>
    <recommendedName>
        <fullName evidence="25">E3 ubiquitin-protein ligase RNF43</fullName>
        <ecNumber evidence="7">2.3.2.27</ecNumber>
    </recommendedName>
    <alternativeName>
        <fullName evidence="26">RING finger protein 43</fullName>
    </alternativeName>
    <alternativeName>
        <fullName evidence="27">RING-type E3 ubiquitin transferase RNF43</fullName>
    </alternativeName>
</protein>
<organism evidence="33 34">
    <name type="scientific">Pleurodeles waltl</name>
    <name type="common">Iberian ribbed newt</name>
    <dbReference type="NCBI Taxonomy" id="8319"/>
    <lineage>
        <taxon>Eukaryota</taxon>
        <taxon>Metazoa</taxon>
        <taxon>Chordata</taxon>
        <taxon>Craniata</taxon>
        <taxon>Vertebrata</taxon>
        <taxon>Euteleostomi</taxon>
        <taxon>Amphibia</taxon>
        <taxon>Batrachia</taxon>
        <taxon>Caudata</taxon>
        <taxon>Salamandroidea</taxon>
        <taxon>Salamandridae</taxon>
        <taxon>Pleurodelinae</taxon>
        <taxon>Pleurodeles</taxon>
    </lineage>
</organism>
<evidence type="ECO:0000256" key="28">
    <source>
        <dbReference type="PROSITE-ProRule" id="PRU00175"/>
    </source>
</evidence>
<keyword evidence="17" id="KW-0256">Endoplasmic reticulum</keyword>
<comment type="caution">
    <text evidence="33">The sequence shown here is derived from an EMBL/GenBank/DDBJ whole genome shotgun (WGS) entry which is preliminary data.</text>
</comment>
<keyword evidence="22" id="KW-0325">Glycoprotein</keyword>
<comment type="function">
    <text evidence="24">E3 ubiquitin-protein ligase that acts as a negative regulator of the Wnt signaling pathway by mediating the ubiquitination, endocytosis and subsequent degradation of Wnt receptor complex components Frizzled. Acts on both canonical and non-canonical Wnt signaling pathway. Along with RSPO2 and ZNRF3, constitutes a master switch that governs limb specification.</text>
</comment>
<dbReference type="SMART" id="SM00184">
    <property type="entry name" value="RING"/>
    <property type="match status" value="1"/>
</dbReference>
<keyword evidence="14 31" id="KW-0732">Signal</keyword>
<evidence type="ECO:0000256" key="25">
    <source>
        <dbReference type="ARBA" id="ARBA00067329"/>
    </source>
</evidence>
<evidence type="ECO:0000256" key="14">
    <source>
        <dbReference type="ARBA" id="ARBA00022729"/>
    </source>
</evidence>
<feature type="compositionally biased region" description="Polar residues" evidence="29">
    <location>
        <begin position="606"/>
        <end position="615"/>
    </location>
</feature>
<dbReference type="EMBL" id="JANPWB010000005">
    <property type="protein sequence ID" value="KAJ1184895.1"/>
    <property type="molecule type" value="Genomic_DNA"/>
</dbReference>
<proteinExistence type="inferred from homology"/>
<evidence type="ECO:0000256" key="5">
    <source>
        <dbReference type="ARBA" id="ARBA00004906"/>
    </source>
</evidence>
<keyword evidence="18" id="KW-0862">Zinc</keyword>
<evidence type="ECO:0000256" key="4">
    <source>
        <dbReference type="ARBA" id="ARBA00004259"/>
    </source>
</evidence>
<feature type="compositionally biased region" description="Basic residues" evidence="29">
    <location>
        <begin position="698"/>
        <end position="707"/>
    </location>
</feature>
<dbReference type="GO" id="GO:0008270">
    <property type="term" value="F:zinc ion binding"/>
    <property type="evidence" value="ECO:0007669"/>
    <property type="project" value="UniProtKB-KW"/>
</dbReference>
<dbReference type="GO" id="GO:0005635">
    <property type="term" value="C:nuclear envelope"/>
    <property type="evidence" value="ECO:0007669"/>
    <property type="project" value="UniProtKB-SubCell"/>
</dbReference>
<evidence type="ECO:0000256" key="19">
    <source>
        <dbReference type="ARBA" id="ARBA00022989"/>
    </source>
</evidence>
<evidence type="ECO:0000256" key="3">
    <source>
        <dbReference type="ARBA" id="ARBA00004251"/>
    </source>
</evidence>
<dbReference type="GO" id="GO:0005886">
    <property type="term" value="C:plasma membrane"/>
    <property type="evidence" value="ECO:0007669"/>
    <property type="project" value="UniProtKB-SubCell"/>
</dbReference>
<evidence type="ECO:0000256" key="13">
    <source>
        <dbReference type="ARBA" id="ARBA00022723"/>
    </source>
</evidence>
<evidence type="ECO:0000256" key="18">
    <source>
        <dbReference type="ARBA" id="ARBA00022833"/>
    </source>
</evidence>
<gene>
    <name evidence="33" type="ORF">NDU88_001692</name>
</gene>
<dbReference type="InterPro" id="IPR013083">
    <property type="entry name" value="Znf_RING/FYVE/PHD"/>
</dbReference>
<evidence type="ECO:0000256" key="8">
    <source>
        <dbReference type="ARBA" id="ARBA00022473"/>
    </source>
</evidence>
<keyword evidence="23" id="KW-0539">Nucleus</keyword>
<dbReference type="PROSITE" id="PS50089">
    <property type="entry name" value="ZF_RING_2"/>
    <property type="match status" value="1"/>
</dbReference>
<dbReference type="SUPFAM" id="SSF57850">
    <property type="entry name" value="RING/U-box"/>
    <property type="match status" value="1"/>
</dbReference>
<keyword evidence="15 28" id="KW-0863">Zinc-finger</keyword>
<reference evidence="33" key="1">
    <citation type="journal article" date="2022" name="bioRxiv">
        <title>Sequencing and chromosome-scale assembly of the giantPleurodeles waltlgenome.</title>
        <authorList>
            <person name="Brown T."/>
            <person name="Elewa A."/>
            <person name="Iarovenko S."/>
            <person name="Subramanian E."/>
            <person name="Araus A.J."/>
            <person name="Petzold A."/>
            <person name="Susuki M."/>
            <person name="Suzuki K.-i.T."/>
            <person name="Hayashi T."/>
            <person name="Toyoda A."/>
            <person name="Oliveira C."/>
            <person name="Osipova E."/>
            <person name="Leigh N.D."/>
            <person name="Simon A."/>
            <person name="Yun M.H."/>
        </authorList>
    </citation>
    <scope>NUCLEOTIDE SEQUENCE</scope>
    <source>
        <strain evidence="33">20211129_DDA</strain>
        <tissue evidence="33">Liver</tissue>
    </source>
</reference>
<comment type="subcellular location">
    <subcellularLocation>
        <location evidence="3">Cell membrane</location>
        <topology evidence="3">Single-pass type I membrane protein</topology>
    </subcellularLocation>
    <subcellularLocation>
        <location evidence="2">Endoplasmic reticulum membrane</location>
        <topology evidence="2">Single-pass type I membrane protein</topology>
    </subcellularLocation>
    <subcellularLocation>
        <location evidence="4">Nucleus envelope</location>
    </subcellularLocation>
</comment>
<evidence type="ECO:0000256" key="6">
    <source>
        <dbReference type="ARBA" id="ARBA00008759"/>
    </source>
</evidence>
<keyword evidence="9" id="KW-1003">Cell membrane</keyword>
<evidence type="ECO:0000256" key="26">
    <source>
        <dbReference type="ARBA" id="ARBA00075572"/>
    </source>
</evidence>
<evidence type="ECO:0000256" key="22">
    <source>
        <dbReference type="ARBA" id="ARBA00023180"/>
    </source>
</evidence>
<dbReference type="FunFam" id="3.50.30.30:FF:000015">
    <property type="entry name" value="Putative e3 ubiquitin-protein ligase rnf43"/>
    <property type="match status" value="1"/>
</dbReference>
<evidence type="ECO:0000256" key="2">
    <source>
        <dbReference type="ARBA" id="ARBA00004115"/>
    </source>
</evidence>
<dbReference type="Pfam" id="PF13639">
    <property type="entry name" value="zf-RING_2"/>
    <property type="match status" value="1"/>
</dbReference>
<evidence type="ECO:0000256" key="15">
    <source>
        <dbReference type="ARBA" id="ARBA00022771"/>
    </source>
</evidence>
<keyword evidence="21" id="KW-1015">Disulfide bond</keyword>
<feature type="compositionally biased region" description="Low complexity" evidence="29">
    <location>
        <begin position="480"/>
        <end position="498"/>
    </location>
</feature>
<evidence type="ECO:0000256" key="21">
    <source>
        <dbReference type="ARBA" id="ARBA00023157"/>
    </source>
</evidence>
<evidence type="ECO:0000256" key="20">
    <source>
        <dbReference type="ARBA" id="ARBA00023136"/>
    </source>
</evidence>
<dbReference type="InterPro" id="IPR051073">
    <property type="entry name" value="ZNRF3_Arkadia_E3_ligases"/>
</dbReference>
<keyword evidence="11" id="KW-0879">Wnt signaling pathway</keyword>
<dbReference type="Gene3D" id="3.30.40.10">
    <property type="entry name" value="Zinc/RING finger domain, C3HC4 (zinc finger)"/>
    <property type="match status" value="1"/>
</dbReference>
<evidence type="ECO:0000256" key="16">
    <source>
        <dbReference type="ARBA" id="ARBA00022786"/>
    </source>
</evidence>
<dbReference type="EC" id="2.3.2.27" evidence="7"/>
<dbReference type="Proteomes" id="UP001066276">
    <property type="component" value="Chromosome 3_1"/>
</dbReference>
<evidence type="ECO:0000313" key="33">
    <source>
        <dbReference type="EMBL" id="KAJ1184895.1"/>
    </source>
</evidence>
<evidence type="ECO:0000256" key="10">
    <source>
        <dbReference type="ARBA" id="ARBA00022679"/>
    </source>
</evidence>
<name>A0AAV7U7Q5_PLEWA</name>